<comment type="caution">
    <text evidence="1">The sequence shown here is derived from an EMBL/GenBank/DDBJ whole genome shotgun (WGS) entry which is preliminary data.</text>
</comment>
<accession>A0A8S1W7M3</accession>
<dbReference type="OMA" id="NNICIDY"/>
<proteinExistence type="predicted"/>
<gene>
    <name evidence="1" type="ORF">POCTA_138.1.T0870059</name>
</gene>
<dbReference type="EMBL" id="CAJJDP010000086">
    <property type="protein sequence ID" value="CAD8186024.1"/>
    <property type="molecule type" value="Genomic_DNA"/>
</dbReference>
<name>A0A8S1W7M3_PAROT</name>
<organism evidence="1 2">
    <name type="scientific">Paramecium octaurelia</name>
    <dbReference type="NCBI Taxonomy" id="43137"/>
    <lineage>
        <taxon>Eukaryota</taxon>
        <taxon>Sar</taxon>
        <taxon>Alveolata</taxon>
        <taxon>Ciliophora</taxon>
        <taxon>Intramacronucleata</taxon>
        <taxon>Oligohymenophorea</taxon>
        <taxon>Peniculida</taxon>
        <taxon>Parameciidae</taxon>
        <taxon>Paramecium</taxon>
    </lineage>
</organism>
<keyword evidence="2" id="KW-1185">Reference proteome</keyword>
<dbReference type="AlphaFoldDB" id="A0A8S1W7M3"/>
<dbReference type="OrthoDB" id="300271at2759"/>
<evidence type="ECO:0000313" key="1">
    <source>
        <dbReference type="EMBL" id="CAD8186024.1"/>
    </source>
</evidence>
<reference evidence="1" key="1">
    <citation type="submission" date="2021-01" db="EMBL/GenBank/DDBJ databases">
        <authorList>
            <consortium name="Genoscope - CEA"/>
            <person name="William W."/>
        </authorList>
    </citation>
    <scope>NUCLEOTIDE SEQUENCE</scope>
</reference>
<evidence type="ECO:0000313" key="2">
    <source>
        <dbReference type="Proteomes" id="UP000683925"/>
    </source>
</evidence>
<sequence>MKPKTKQIKRSINEHKKRNNIQVPFFNSCPEMSTEDGQEDRMKKVVAYVYLRENYADIKQCRSFSQKRIIRYGLPEEPVDQRGEKVNSKKINIGANQIKIPVHRNWKSNVEDIKIDQQYENQLDKHFKTKEQQFDYQDKIEYMNQYLQELNDMHRTQNKTEAIKSIRALHKKNRDDLKSYVKYKGQRFFEILPLLKKRNSTMIEKLQCFQPICNLELKQKEKYSDELFKHLNKKHDIKQEQDQKQSNNICIDYQDIPKLSPSLRRTFSQQEVLISEASNFNKNNYLFEIKNANEYDEQVKAYTISNEEAKDQSNFQQDLKMYVSKHLNTSGSAEISAMNISQMQQSFMNKRQQELKRMNKKLQFNTFRTHTESPKIKNSVFQTTATSYQFKF</sequence>
<dbReference type="Proteomes" id="UP000683925">
    <property type="component" value="Unassembled WGS sequence"/>
</dbReference>
<protein>
    <submittedName>
        <fullName evidence="1">Uncharacterized protein</fullName>
    </submittedName>
</protein>